<reference evidence="2 3" key="1">
    <citation type="submission" date="2017-12" db="EMBL/GenBank/DDBJ databases">
        <title>Gene loss provides genomic basis for host adaptation in cereal stripe rust fungi.</title>
        <authorList>
            <person name="Xia C."/>
        </authorList>
    </citation>
    <scope>NUCLEOTIDE SEQUENCE [LARGE SCALE GENOMIC DNA]</scope>
    <source>
        <strain evidence="2 3">93TX-2</strain>
    </source>
</reference>
<evidence type="ECO:0000256" key="1">
    <source>
        <dbReference type="SAM" id="MobiDB-lite"/>
    </source>
</evidence>
<dbReference type="VEuPathDB" id="FungiDB:PSTT_13479"/>
<evidence type="ECO:0000313" key="3">
    <source>
        <dbReference type="Proteomes" id="UP000238274"/>
    </source>
</evidence>
<dbReference type="EMBL" id="PKSM01000475">
    <property type="protein sequence ID" value="POV94600.1"/>
    <property type="molecule type" value="Genomic_DNA"/>
</dbReference>
<comment type="caution">
    <text evidence="2">The sequence shown here is derived from an EMBL/GenBank/DDBJ whole genome shotgun (WGS) entry which is preliminary data.</text>
</comment>
<dbReference type="VEuPathDB" id="FungiDB:PSHT_16121"/>
<sequence>MRSDCAQESGSTSSAHNSVSTPHNQKFHQDPGFRTSITMPHKRAKASIRKAESERKGFDLPPNQQANKKRKRKEKHNSSRIRADYKIRKAQNNDPLNASKSSSSSMQNQRSKLAPTTGSNNAVSTTTTQRRNQSTRSTKAQDELKILPGEGLGSFNRRVEATLRPKVTAVMKAAKNKLAPKKADTPGVASSSTPAEGPKAPEVEEDSIEEETPNLKAKPVKDFAPRPSKFPITDVAMEPPTLSLTKTMKKNLASSNRTPFPISSAQKRSLELEREKVINRYRQMKEERYAQQQQ</sequence>
<dbReference type="Proteomes" id="UP000238274">
    <property type="component" value="Unassembled WGS sequence"/>
</dbReference>
<feature type="compositionally biased region" description="Basic and acidic residues" evidence="1">
    <location>
        <begin position="49"/>
        <end position="58"/>
    </location>
</feature>
<proteinExistence type="predicted"/>
<feature type="compositionally biased region" description="Polar residues" evidence="1">
    <location>
        <begin position="1"/>
        <end position="24"/>
    </location>
</feature>
<reference evidence="3" key="3">
    <citation type="journal article" date="2018" name="Mol. Plant Microbe Interact.">
        <title>Genome sequence resources for the wheat stripe rust pathogen (Puccinia striiformis f. sp. tritici) and the barley stripe rust pathogen (Puccinia striiformis f. sp. hordei).</title>
        <authorList>
            <person name="Xia C."/>
            <person name="Wang M."/>
            <person name="Yin C."/>
            <person name="Cornejo O.E."/>
            <person name="Hulbert S.H."/>
            <person name="Chen X."/>
        </authorList>
    </citation>
    <scope>NUCLEOTIDE SEQUENCE [LARGE SCALE GENOMIC DNA]</scope>
    <source>
        <strain evidence="3">93TX-2</strain>
    </source>
</reference>
<feature type="compositionally biased region" description="Acidic residues" evidence="1">
    <location>
        <begin position="203"/>
        <end position="212"/>
    </location>
</feature>
<organism evidence="2 3">
    <name type="scientific">Puccinia striiformis</name>
    <dbReference type="NCBI Taxonomy" id="27350"/>
    <lineage>
        <taxon>Eukaryota</taxon>
        <taxon>Fungi</taxon>
        <taxon>Dikarya</taxon>
        <taxon>Basidiomycota</taxon>
        <taxon>Pucciniomycotina</taxon>
        <taxon>Pucciniomycetes</taxon>
        <taxon>Pucciniales</taxon>
        <taxon>Pucciniaceae</taxon>
        <taxon>Puccinia</taxon>
    </lineage>
</organism>
<reference evidence="3" key="2">
    <citation type="journal article" date="2018" name="BMC Genomics">
        <title>Genomic insights into host adaptation between the wheat stripe rust pathogen (Puccinia striiformis f. sp. tritici) and the barley stripe rust pathogen (Puccinia striiformis f. sp. hordei).</title>
        <authorList>
            <person name="Xia C."/>
            <person name="Wang M."/>
            <person name="Yin C."/>
            <person name="Cornejo O.E."/>
            <person name="Hulbert S.H."/>
            <person name="Chen X."/>
        </authorList>
    </citation>
    <scope>NUCLEOTIDE SEQUENCE [LARGE SCALE GENOMIC DNA]</scope>
    <source>
        <strain evidence="3">93TX-2</strain>
    </source>
</reference>
<keyword evidence="3" id="KW-1185">Reference proteome</keyword>
<accession>A0A2S4UBG2</accession>
<dbReference type="AlphaFoldDB" id="A0A2S4UBG2"/>
<feature type="region of interest" description="Disordered" evidence="1">
    <location>
        <begin position="175"/>
        <end position="235"/>
    </location>
</feature>
<evidence type="ECO:0000313" key="2">
    <source>
        <dbReference type="EMBL" id="POV94600.1"/>
    </source>
</evidence>
<feature type="compositionally biased region" description="Polar residues" evidence="1">
    <location>
        <begin position="106"/>
        <end position="123"/>
    </location>
</feature>
<protein>
    <submittedName>
        <fullName evidence="2">Uncharacterized protein</fullName>
    </submittedName>
</protein>
<gene>
    <name evidence="2" type="ORF">PSHT_16121</name>
</gene>
<feature type="compositionally biased region" description="Low complexity" evidence="1">
    <location>
        <begin position="124"/>
        <end position="138"/>
    </location>
</feature>
<name>A0A2S4UBG2_9BASI</name>
<dbReference type="OrthoDB" id="5876637at2759"/>
<feature type="compositionally biased region" description="Basic residues" evidence="1">
    <location>
        <begin position="67"/>
        <end position="79"/>
    </location>
</feature>
<feature type="region of interest" description="Disordered" evidence="1">
    <location>
        <begin position="1"/>
        <end position="145"/>
    </location>
</feature>